<evidence type="ECO:0000313" key="3">
    <source>
        <dbReference type="Proteomes" id="UP000202511"/>
    </source>
</evidence>
<keyword evidence="1" id="KW-1133">Transmembrane helix</keyword>
<dbReference type="EMBL" id="KP136319">
    <property type="protein sequence ID" value="AJF96919.1"/>
    <property type="molecule type" value="Genomic_DNA"/>
</dbReference>
<evidence type="ECO:0000256" key="1">
    <source>
        <dbReference type="SAM" id="Phobius"/>
    </source>
</evidence>
<dbReference type="GeneID" id="23461836"/>
<keyword evidence="1" id="KW-0472">Membrane</keyword>
<feature type="transmembrane region" description="Helical" evidence="1">
    <location>
        <begin position="48"/>
        <end position="71"/>
    </location>
</feature>
<proteinExistence type="predicted"/>
<dbReference type="RefSeq" id="YP_009119154.1">
    <property type="nucleotide sequence ID" value="NC_026440.1"/>
</dbReference>
<sequence length="119" mass="13853">MDPAKTPRAPTREEQVEDLLRRLSPSCWTSPRDREDAIYALRTHTHAVAAFFSILFCYWLYPDILLSPVFFDMRRSLRLSFFFVVGRHGMSDAIMASIREALARSDADRPCDLKRKKDD</sequence>
<reference evidence="2 3" key="1">
    <citation type="journal article" date="2015" name="Parasitol. Res.">
        <title>Viruses in close associations with free-living amoebae.</title>
        <authorList>
            <person name="Scheid P."/>
        </authorList>
    </citation>
    <scope>NUCLEOTIDE SEQUENCE [LARGE SCALE GENOMIC DNA]</scope>
    <source>
        <strain evidence="2">KlaHel</strain>
    </source>
</reference>
<keyword evidence="1" id="KW-0812">Transmembrane</keyword>
<dbReference type="KEGG" id="vg:23461836"/>
<organism evidence="2 3">
    <name type="scientific">Pandoravirus inopinatum</name>
    <dbReference type="NCBI Taxonomy" id="1605721"/>
    <lineage>
        <taxon>Viruses</taxon>
        <taxon>Pandoravirus</taxon>
    </lineage>
</organism>
<protein>
    <submittedName>
        <fullName evidence="2">Uncharacterized protein</fullName>
    </submittedName>
</protein>
<name>A0A0B5J0E1_9VIRU</name>
<accession>A0A0B5J0E1</accession>
<evidence type="ECO:0000313" key="2">
    <source>
        <dbReference type="EMBL" id="AJF96919.1"/>
    </source>
</evidence>
<dbReference type="Proteomes" id="UP000202511">
    <property type="component" value="Segment"/>
</dbReference>